<dbReference type="SMART" id="SM00316">
    <property type="entry name" value="S1"/>
    <property type="match status" value="1"/>
</dbReference>
<dbReference type="Pfam" id="PF17876">
    <property type="entry name" value="CSD2"/>
    <property type="match status" value="1"/>
</dbReference>
<evidence type="ECO:0000256" key="4">
    <source>
        <dbReference type="ARBA" id="ARBA00022722"/>
    </source>
</evidence>
<comment type="function">
    <text evidence="8">3'-5' exoribonuclease that releases 5'-nucleoside monophosphates and is involved in maturation of structured RNAs.</text>
</comment>
<dbReference type="InterPro" id="IPR040476">
    <property type="entry name" value="CSD2"/>
</dbReference>
<keyword evidence="6 8" id="KW-0269">Exonuclease</keyword>
<comment type="similarity">
    <text evidence="8">Belongs to the RNR ribonuclease family. RNase R subfamily.</text>
</comment>
<dbReference type="PROSITE" id="PS01175">
    <property type="entry name" value="RIBONUCLEASE_II"/>
    <property type="match status" value="1"/>
</dbReference>
<dbReference type="InterPro" id="IPR013223">
    <property type="entry name" value="RNase_B_OB_dom"/>
</dbReference>
<dbReference type="PANTHER" id="PTHR23355">
    <property type="entry name" value="RIBONUCLEASE"/>
    <property type="match status" value="1"/>
</dbReference>
<feature type="compositionally biased region" description="Basic and acidic residues" evidence="9">
    <location>
        <begin position="873"/>
        <end position="885"/>
    </location>
</feature>
<name>A0A101XTT2_9BACL</name>
<dbReference type="EC" id="3.1.13.1" evidence="8"/>
<dbReference type="Proteomes" id="UP000053557">
    <property type="component" value="Unassembled WGS sequence"/>
</dbReference>
<dbReference type="InterPro" id="IPR004476">
    <property type="entry name" value="RNase_II/RNase_R"/>
</dbReference>
<dbReference type="EMBL" id="LPVJ01000001">
    <property type="protein sequence ID" value="KUO97477.1"/>
    <property type="molecule type" value="Genomic_DNA"/>
</dbReference>
<keyword evidence="5 8" id="KW-0378">Hydrolase</keyword>
<dbReference type="Pfam" id="PF08206">
    <property type="entry name" value="OB_RNB"/>
    <property type="match status" value="1"/>
</dbReference>
<evidence type="ECO:0000259" key="10">
    <source>
        <dbReference type="PROSITE" id="PS50126"/>
    </source>
</evidence>
<dbReference type="GO" id="GO:0006402">
    <property type="term" value="P:mRNA catabolic process"/>
    <property type="evidence" value="ECO:0007669"/>
    <property type="project" value="TreeGrafter"/>
</dbReference>
<dbReference type="Pfam" id="PF00575">
    <property type="entry name" value="S1"/>
    <property type="match status" value="1"/>
</dbReference>
<dbReference type="GO" id="GO:0005829">
    <property type="term" value="C:cytosol"/>
    <property type="evidence" value="ECO:0007669"/>
    <property type="project" value="TreeGrafter"/>
</dbReference>
<gene>
    <name evidence="8" type="primary">rnr</name>
    <name evidence="11" type="ORF">ATW55_06230</name>
    <name evidence="12" type="ORF">ATW55_06355</name>
</gene>
<reference evidence="12 13" key="1">
    <citation type="submission" date="2015-12" db="EMBL/GenBank/DDBJ databases">
        <title>Draft genome sequence of Acidibacillus ferrooxidans ITV001, isolated from a chalcopyrite acid mine drainage site in Brazil.</title>
        <authorList>
            <person name="Dall'Agnol H."/>
            <person name="Nancucheo I."/>
            <person name="Johnson B."/>
            <person name="Oliveira R."/>
            <person name="Leite L."/>
            <person name="Pylro V."/>
            <person name="Nunes G.L."/>
            <person name="Tzotzos G."/>
            <person name="Fernandes G.R."/>
            <person name="Dutra J."/>
            <person name="Orellana S.C."/>
            <person name="Oliveira G."/>
        </authorList>
    </citation>
    <scope>NUCLEOTIDE SEQUENCE [LARGE SCALE GENOMIC DNA]</scope>
    <source>
        <strain evidence="12">ITV001</strain>
        <strain evidence="13">ITV01</strain>
    </source>
</reference>
<dbReference type="InterPro" id="IPR050180">
    <property type="entry name" value="RNR_Ribonuclease"/>
</dbReference>
<dbReference type="InterPro" id="IPR003029">
    <property type="entry name" value="S1_domain"/>
</dbReference>
<evidence type="ECO:0000256" key="1">
    <source>
        <dbReference type="ARBA" id="ARBA00001849"/>
    </source>
</evidence>
<dbReference type="InterPro" id="IPR001900">
    <property type="entry name" value="RNase_II/R"/>
</dbReference>
<feature type="domain" description="S1 motif" evidence="10">
    <location>
        <begin position="681"/>
        <end position="761"/>
    </location>
</feature>
<evidence type="ECO:0000256" key="9">
    <source>
        <dbReference type="SAM" id="MobiDB-lite"/>
    </source>
</evidence>
<dbReference type="SUPFAM" id="SSF50249">
    <property type="entry name" value="Nucleic acid-binding proteins"/>
    <property type="match status" value="4"/>
</dbReference>
<dbReference type="GO" id="GO:0003723">
    <property type="term" value="F:RNA binding"/>
    <property type="evidence" value="ECO:0007669"/>
    <property type="project" value="UniProtKB-UniRule"/>
</dbReference>
<keyword evidence="7 8" id="KW-0694">RNA-binding</keyword>
<dbReference type="NCBIfam" id="TIGR02063">
    <property type="entry name" value="RNase_R"/>
    <property type="match status" value="1"/>
</dbReference>
<dbReference type="PANTHER" id="PTHR23355:SF9">
    <property type="entry name" value="DIS3-LIKE EXONUCLEASE 2"/>
    <property type="match status" value="1"/>
</dbReference>
<dbReference type="InterPro" id="IPR011805">
    <property type="entry name" value="RNase_R"/>
</dbReference>
<protein>
    <recommendedName>
        <fullName evidence="8">Ribonuclease R</fullName>
        <shortName evidence="8">RNase R</shortName>
        <ecNumber evidence="8">3.1.13.1</ecNumber>
    </recommendedName>
</protein>
<evidence type="ECO:0000313" key="13">
    <source>
        <dbReference type="Proteomes" id="UP000053557"/>
    </source>
</evidence>
<dbReference type="HAMAP" id="MF_01895">
    <property type="entry name" value="RNase_R"/>
    <property type="match status" value="1"/>
</dbReference>
<evidence type="ECO:0000256" key="2">
    <source>
        <dbReference type="ARBA" id="ARBA00004496"/>
    </source>
</evidence>
<dbReference type="EMBL" id="LPVJ01000001">
    <property type="protein sequence ID" value="KUO97455.1"/>
    <property type="molecule type" value="Genomic_DNA"/>
</dbReference>
<evidence type="ECO:0000313" key="12">
    <source>
        <dbReference type="EMBL" id="KUO97477.1"/>
    </source>
</evidence>
<keyword evidence="13" id="KW-1185">Reference proteome</keyword>
<comment type="subcellular location">
    <subcellularLocation>
        <location evidence="2 8">Cytoplasm</location>
    </subcellularLocation>
</comment>
<proteinExistence type="inferred from homology"/>
<keyword evidence="3 8" id="KW-0963">Cytoplasm</keyword>
<dbReference type="InterPro" id="IPR022966">
    <property type="entry name" value="RNase_II/R_CS"/>
</dbReference>
<feature type="compositionally biased region" description="Basic and acidic residues" evidence="9">
    <location>
        <begin position="843"/>
        <end position="862"/>
    </location>
</feature>
<feature type="region of interest" description="Disordered" evidence="9">
    <location>
        <begin position="771"/>
        <end position="885"/>
    </location>
</feature>
<evidence type="ECO:0000256" key="7">
    <source>
        <dbReference type="ARBA" id="ARBA00022884"/>
    </source>
</evidence>
<dbReference type="SMART" id="SM00357">
    <property type="entry name" value="CSP"/>
    <property type="match status" value="1"/>
</dbReference>
<dbReference type="GO" id="GO:0008859">
    <property type="term" value="F:exoribonuclease II activity"/>
    <property type="evidence" value="ECO:0007669"/>
    <property type="project" value="UniProtKB-UniRule"/>
</dbReference>
<evidence type="ECO:0000313" key="11">
    <source>
        <dbReference type="EMBL" id="KUO97455.1"/>
    </source>
</evidence>
<comment type="caution">
    <text evidence="12">The sequence shown here is derived from an EMBL/GenBank/DDBJ whole genome shotgun (WGS) entry which is preliminary data.</text>
</comment>
<dbReference type="AlphaFoldDB" id="A0A101XTT2"/>
<dbReference type="Pfam" id="PF00773">
    <property type="entry name" value="RNB"/>
    <property type="match status" value="1"/>
</dbReference>
<evidence type="ECO:0000256" key="3">
    <source>
        <dbReference type="ARBA" id="ARBA00022490"/>
    </source>
</evidence>
<evidence type="ECO:0000256" key="8">
    <source>
        <dbReference type="HAMAP-Rule" id="MF_01895"/>
    </source>
</evidence>
<evidence type="ECO:0000256" key="5">
    <source>
        <dbReference type="ARBA" id="ARBA00022801"/>
    </source>
</evidence>
<comment type="catalytic activity">
    <reaction evidence="1 8">
        <text>Exonucleolytic cleavage in the 3'- to 5'-direction to yield nucleoside 5'-phosphates.</text>
        <dbReference type="EC" id="3.1.13.1"/>
    </reaction>
</comment>
<keyword evidence="4 8" id="KW-0540">Nuclease</keyword>
<dbReference type="Gene3D" id="2.40.50.140">
    <property type="entry name" value="Nucleic acid-binding proteins"/>
    <property type="match status" value="2"/>
</dbReference>
<dbReference type="InterPro" id="IPR012340">
    <property type="entry name" value="NA-bd_OB-fold"/>
</dbReference>
<dbReference type="CDD" id="cd04471">
    <property type="entry name" value="S1_RNase_R"/>
    <property type="match status" value="1"/>
</dbReference>
<dbReference type="SMART" id="SM00955">
    <property type="entry name" value="RNB"/>
    <property type="match status" value="1"/>
</dbReference>
<sequence>MVVSSPRSVSEYITMLNMRASGRMCHRANFHADQENAGSEGVLVRASSGAQRGRETMIDREQLLVLMRDEAYRPLMMEELETALGVLGDDPDARAELHALCEEMVQEGYMIRTRTKRYGVPERMDLVVGTLQVKQKGFGFLVPLHKSESDVYIGAADLGGAMDGDRVVARLKKNSGTGRREGEIFRVLKRAHTQIVGVIHTTGSLGFVRSDDKRLPREVVIPADQLNGAVDGHKVVVEITEFPEDVFQSPAGIVREVLGFPHDPGVDILSVIRKFGIPEHFPDEVLQAAESISYDLTEDDLAGRRDLRDEIIVTIDGADAKDLDDAVAVKRVEHGYVLSVHIADVTYYVKENSLLDREAYARGTSVYLVDRVIPMLPPRLSNGICSLHPQVDRLTLTCEMEWDDAMHLVRHDIYPSVIRTTERMTYDAVRDLLEGDASTRERYAALVPFFEGMKELALKLRHRRMERGAVDFDFAETKIRVDEEGRPLDLVRRERSIAEMIIEEFMLAANETVAEHAYWMELPFLYRVHEPPTLEKMMALNEFVHLFGHHLKAAGNIHPRALQDLLAAVRQTPEEVVISHVMLRSMKQARYAAESLGHFGLAAEYYSHFTSPIRRYPDLMIHRILRETIVNGSLSEGRAAYLAAKMPEIAAHTSDRERVAVDAERETDLIKKIEFMRDHVGESFEGMVSGVTGFGLFVQLDNSVEGLIHVSQLADDYYHYDDKQHALIGERTKKRYRIGDRVEVLVQSASKEQMQIEFQLLSAVSGDEVREYRRQGASKKPGMPFSGGPRGKKPGGGRGGKRTDDPNGQGAGRSTGGQRRSAGGKGFGGEREARGGRTAVAEFGRRDPETPDLRYGDRELLPRKGGYAVNKAAPDEQVREERKRDKDLLRQVENLYGVPVKDKVKRRRRKKAPDQV</sequence>
<organism evidence="12 13">
    <name type="scientific">Ferroacidibacillus organovorans</name>
    <dbReference type="NCBI Taxonomy" id="1765683"/>
    <lineage>
        <taxon>Bacteria</taxon>
        <taxon>Bacillati</taxon>
        <taxon>Bacillota</taxon>
        <taxon>Bacilli</taxon>
        <taxon>Bacillales</taxon>
        <taxon>Alicyclobacillaceae</taxon>
        <taxon>Ferroacidibacillus</taxon>
    </lineage>
</organism>
<accession>A0A101XTT2</accession>
<dbReference type="PROSITE" id="PS50126">
    <property type="entry name" value="S1"/>
    <property type="match status" value="1"/>
</dbReference>
<dbReference type="NCBIfam" id="TIGR00358">
    <property type="entry name" value="3_prime_RNase"/>
    <property type="match status" value="1"/>
</dbReference>
<dbReference type="InterPro" id="IPR011129">
    <property type="entry name" value="CSD"/>
</dbReference>
<evidence type="ECO:0000256" key="6">
    <source>
        <dbReference type="ARBA" id="ARBA00022839"/>
    </source>
</evidence>